<reference evidence="1" key="1">
    <citation type="journal article" date="2020" name="mSystems">
        <title>Genome- and Community-Level Interaction Insights into Carbon Utilization and Element Cycling Functions of Hydrothermarchaeota in Hydrothermal Sediment.</title>
        <authorList>
            <person name="Zhou Z."/>
            <person name="Liu Y."/>
            <person name="Xu W."/>
            <person name="Pan J."/>
            <person name="Luo Z.H."/>
            <person name="Li M."/>
        </authorList>
    </citation>
    <scope>NUCLEOTIDE SEQUENCE [LARGE SCALE GENOMIC DNA]</scope>
    <source>
        <strain evidence="1">SpSt-769</strain>
    </source>
</reference>
<gene>
    <name evidence="1" type="ORF">ENV54_06075</name>
</gene>
<protein>
    <recommendedName>
        <fullName evidence="2">Response regulatory domain-containing protein</fullName>
    </recommendedName>
</protein>
<evidence type="ECO:0000313" key="1">
    <source>
        <dbReference type="EMBL" id="HGH60850.1"/>
    </source>
</evidence>
<name>A0A7C4ETL9_9BACT</name>
<dbReference type="EMBL" id="DTGT01000185">
    <property type="protein sequence ID" value="HGH60850.1"/>
    <property type="molecule type" value="Genomic_DNA"/>
</dbReference>
<proteinExistence type="predicted"/>
<dbReference type="SUPFAM" id="SSF52172">
    <property type="entry name" value="CheY-like"/>
    <property type="match status" value="1"/>
</dbReference>
<dbReference type="InterPro" id="IPR011006">
    <property type="entry name" value="CheY-like_superfamily"/>
</dbReference>
<accession>A0A7C4ETL9</accession>
<comment type="caution">
    <text evidence="1">The sequence shown here is derived from an EMBL/GenBank/DDBJ whole genome shotgun (WGS) entry which is preliminary data.</text>
</comment>
<dbReference type="AlphaFoldDB" id="A0A7C4ETL9"/>
<organism evidence="1">
    <name type="scientific">Desulfomonile tiedjei</name>
    <dbReference type="NCBI Taxonomy" id="2358"/>
    <lineage>
        <taxon>Bacteria</taxon>
        <taxon>Pseudomonadati</taxon>
        <taxon>Thermodesulfobacteriota</taxon>
        <taxon>Desulfomonilia</taxon>
        <taxon>Desulfomonilales</taxon>
        <taxon>Desulfomonilaceae</taxon>
        <taxon>Desulfomonile</taxon>
    </lineage>
</organism>
<sequence>MNASSNKRAILFLNQSDSIEPLIEALASNGFELFAADDLEAGLSEHRREPFSLAVVEDGYKSLSAPAIVQELLKISWTTHSIIVTDKDEDQLHEQAEGLGILGGMKDRHDMKRLNELLTTLRKILGEA</sequence>
<evidence type="ECO:0008006" key="2">
    <source>
        <dbReference type="Google" id="ProtNLM"/>
    </source>
</evidence>